<comment type="caution">
    <text evidence="2">The sequence shown here is derived from an EMBL/GenBank/DDBJ whole genome shotgun (WGS) entry which is preliminary data.</text>
</comment>
<dbReference type="EMBL" id="CAXIEN010000118">
    <property type="protein sequence ID" value="CAL1279034.1"/>
    <property type="molecule type" value="Genomic_DNA"/>
</dbReference>
<organism evidence="2 3">
    <name type="scientific">Larinioides sclopetarius</name>
    <dbReference type="NCBI Taxonomy" id="280406"/>
    <lineage>
        <taxon>Eukaryota</taxon>
        <taxon>Metazoa</taxon>
        <taxon>Ecdysozoa</taxon>
        <taxon>Arthropoda</taxon>
        <taxon>Chelicerata</taxon>
        <taxon>Arachnida</taxon>
        <taxon>Araneae</taxon>
        <taxon>Araneomorphae</taxon>
        <taxon>Entelegynae</taxon>
        <taxon>Araneoidea</taxon>
        <taxon>Araneidae</taxon>
        <taxon>Larinioides</taxon>
    </lineage>
</organism>
<dbReference type="Proteomes" id="UP001497382">
    <property type="component" value="Unassembled WGS sequence"/>
</dbReference>
<accession>A0AAV2A7X6</accession>
<proteinExistence type="predicted"/>
<evidence type="ECO:0000256" key="1">
    <source>
        <dbReference type="SAM" id="MobiDB-lite"/>
    </source>
</evidence>
<gene>
    <name evidence="2" type="ORF">LARSCL_LOCUS10109</name>
</gene>
<reference evidence="2 3" key="1">
    <citation type="submission" date="2024-04" db="EMBL/GenBank/DDBJ databases">
        <authorList>
            <person name="Rising A."/>
            <person name="Reimegard J."/>
            <person name="Sonavane S."/>
            <person name="Akerstrom W."/>
            <person name="Nylinder S."/>
            <person name="Hedman E."/>
            <person name="Kallberg Y."/>
        </authorList>
    </citation>
    <scope>NUCLEOTIDE SEQUENCE [LARGE SCALE GENOMIC DNA]</scope>
</reference>
<keyword evidence="3" id="KW-1185">Reference proteome</keyword>
<evidence type="ECO:0000313" key="3">
    <source>
        <dbReference type="Proteomes" id="UP001497382"/>
    </source>
</evidence>
<sequence>MCTVARDHLHDDSVRGSLHLLRTPSPIFLTFPLALIPQLPPQFTHLHSCQPRLQEGVCEALRDYLCSWLSVPLVNSILGSSRYSCGLDTSTSPSNHHLDPLQQELQEGV</sequence>
<protein>
    <submittedName>
        <fullName evidence="2">Uncharacterized protein</fullName>
    </submittedName>
</protein>
<feature type="region of interest" description="Disordered" evidence="1">
    <location>
        <begin position="87"/>
        <end position="109"/>
    </location>
</feature>
<name>A0AAV2A7X6_9ARAC</name>
<dbReference type="AlphaFoldDB" id="A0AAV2A7X6"/>
<evidence type="ECO:0000313" key="2">
    <source>
        <dbReference type="EMBL" id="CAL1279034.1"/>
    </source>
</evidence>